<keyword evidence="4" id="KW-1185">Reference proteome</keyword>
<dbReference type="PANTHER" id="PTHR45033">
    <property type="match status" value="1"/>
</dbReference>
<evidence type="ECO:0000256" key="1">
    <source>
        <dbReference type="SAM" id="SignalP"/>
    </source>
</evidence>
<dbReference type="InterPro" id="IPR013154">
    <property type="entry name" value="ADH-like_N"/>
</dbReference>
<comment type="caution">
    <text evidence="3">The sequence shown here is derived from an EMBL/GenBank/DDBJ whole genome shotgun (WGS) entry which is preliminary data.</text>
</comment>
<dbReference type="InterPro" id="IPR020843">
    <property type="entry name" value="ER"/>
</dbReference>
<dbReference type="AlphaFoldDB" id="A0AAW0FGD9"/>
<dbReference type="CDD" id="cd08276">
    <property type="entry name" value="MDR7"/>
    <property type="match status" value="1"/>
</dbReference>
<feature type="domain" description="Enoyl reductase (ER)" evidence="2">
    <location>
        <begin position="48"/>
        <end position="372"/>
    </location>
</feature>
<proteinExistence type="predicted"/>
<dbReference type="Proteomes" id="UP001385951">
    <property type="component" value="Unassembled WGS sequence"/>
</dbReference>
<dbReference type="GO" id="GO:0016491">
    <property type="term" value="F:oxidoreductase activity"/>
    <property type="evidence" value="ECO:0007669"/>
    <property type="project" value="InterPro"/>
</dbReference>
<dbReference type="InterPro" id="IPR011032">
    <property type="entry name" value="GroES-like_sf"/>
</dbReference>
<accession>A0AAW0FGD9</accession>
<organism evidence="3 4">
    <name type="scientific">Cerrena zonata</name>
    <dbReference type="NCBI Taxonomy" id="2478898"/>
    <lineage>
        <taxon>Eukaryota</taxon>
        <taxon>Fungi</taxon>
        <taxon>Dikarya</taxon>
        <taxon>Basidiomycota</taxon>
        <taxon>Agaricomycotina</taxon>
        <taxon>Agaricomycetes</taxon>
        <taxon>Polyporales</taxon>
        <taxon>Cerrenaceae</taxon>
        <taxon>Cerrena</taxon>
    </lineage>
</organism>
<keyword evidence="1" id="KW-0732">Signal</keyword>
<dbReference type="InterPro" id="IPR036291">
    <property type="entry name" value="NAD(P)-bd_dom_sf"/>
</dbReference>
<sequence>MVRRYPRASYILGLFGGLLLITDHRPTHSHNMTTPATTAEYFIPKFEGIENLTPRESPLSFPKDNEVLVKIHAVSLNYRDIAAVTGVYPGLKSDLVPCSDMAGEVVVVGKEVKNWKKGDRVTSNFALDHLFGDVTKEQKATSLGAPIDGVLTQYRNFPAHSLVKIPEYLTFEEASTLPCAAVTAWNAFLGPVPLKGGDTVLIQGTGGVSIFGLQIAAAMGATVIATSSSDAKLELAKQLGATFVINYKTHPNWDEEVLKLTNGRGADHILEIGGAGTLGKSINAARMAGWIHSIGFLAGDDTTMSDTILKLIHKAIIYRSILVGSRTQFEDMNRLFERSQIHPVIDRVFPFDQAKQAYEYLASQKHVGKIVIKVSN</sequence>
<evidence type="ECO:0000313" key="4">
    <source>
        <dbReference type="Proteomes" id="UP001385951"/>
    </source>
</evidence>
<evidence type="ECO:0000259" key="2">
    <source>
        <dbReference type="SMART" id="SM00829"/>
    </source>
</evidence>
<reference evidence="3 4" key="1">
    <citation type="submission" date="2022-09" db="EMBL/GenBank/DDBJ databases">
        <authorList>
            <person name="Palmer J.M."/>
        </authorList>
    </citation>
    <scope>NUCLEOTIDE SEQUENCE [LARGE SCALE GENOMIC DNA]</scope>
    <source>
        <strain evidence="3 4">DSM 7382</strain>
    </source>
</reference>
<dbReference type="Gene3D" id="3.90.180.10">
    <property type="entry name" value="Medium-chain alcohol dehydrogenases, catalytic domain"/>
    <property type="match status" value="1"/>
</dbReference>
<gene>
    <name evidence="3" type="ORF">QCA50_020704</name>
</gene>
<dbReference type="Pfam" id="PF08240">
    <property type="entry name" value="ADH_N"/>
    <property type="match status" value="1"/>
</dbReference>
<dbReference type="PANTHER" id="PTHR45033:SF1">
    <property type="entry name" value="OXIDOREDUCTASE (EUROFUNG)"/>
    <property type="match status" value="1"/>
</dbReference>
<dbReference type="SMART" id="SM00829">
    <property type="entry name" value="PKS_ER"/>
    <property type="match status" value="1"/>
</dbReference>
<dbReference type="Pfam" id="PF00107">
    <property type="entry name" value="ADH_zinc_N"/>
    <property type="match status" value="1"/>
</dbReference>
<evidence type="ECO:0000313" key="3">
    <source>
        <dbReference type="EMBL" id="KAK7676321.1"/>
    </source>
</evidence>
<dbReference type="InterPro" id="IPR052711">
    <property type="entry name" value="Zinc_ADH-like"/>
</dbReference>
<feature type="signal peptide" evidence="1">
    <location>
        <begin position="1"/>
        <end position="29"/>
    </location>
</feature>
<dbReference type="SUPFAM" id="SSF50129">
    <property type="entry name" value="GroES-like"/>
    <property type="match status" value="1"/>
</dbReference>
<dbReference type="SUPFAM" id="SSF51735">
    <property type="entry name" value="NAD(P)-binding Rossmann-fold domains"/>
    <property type="match status" value="1"/>
</dbReference>
<name>A0AAW0FGD9_9APHY</name>
<dbReference type="Gene3D" id="3.40.50.720">
    <property type="entry name" value="NAD(P)-binding Rossmann-like Domain"/>
    <property type="match status" value="1"/>
</dbReference>
<dbReference type="EMBL" id="JASBNA010000122">
    <property type="protein sequence ID" value="KAK7676321.1"/>
    <property type="molecule type" value="Genomic_DNA"/>
</dbReference>
<feature type="chain" id="PRO_5043754489" description="Enoyl reductase (ER) domain-containing protein" evidence="1">
    <location>
        <begin position="30"/>
        <end position="376"/>
    </location>
</feature>
<protein>
    <recommendedName>
        <fullName evidence="2">Enoyl reductase (ER) domain-containing protein</fullName>
    </recommendedName>
</protein>
<dbReference type="InterPro" id="IPR013149">
    <property type="entry name" value="ADH-like_C"/>
</dbReference>